<reference evidence="7 8" key="1">
    <citation type="journal article" date="2018" name="MBio">
        <title>Comparative Genomics Reveals the Core Gene Toolbox for the Fungus-Insect Symbiosis.</title>
        <authorList>
            <person name="Wang Y."/>
            <person name="Stata M."/>
            <person name="Wang W."/>
            <person name="Stajich J.E."/>
            <person name="White M.M."/>
            <person name="Moncalvo J.M."/>
        </authorList>
    </citation>
    <scope>NUCLEOTIDE SEQUENCE [LARGE SCALE GENOMIC DNA]</scope>
    <source>
        <strain evidence="7 8">SC-DP-2</strain>
    </source>
</reference>
<dbReference type="SUPFAM" id="SSF57667">
    <property type="entry name" value="beta-beta-alpha zinc fingers"/>
    <property type="match status" value="1"/>
</dbReference>
<sequence length="209" mass="24135">MSSESVYKGSATDSGFRKTWDKDEYEKRARERARKLKEELGETKAKPKKENEEQVERMPLKARKEKIDLERMVGKTQIIQVSGIASKQPGYYCKVCDCTMRDNISYLDHINGKKHQRNNNMSLKLERESVSQVKNKLEALKRKLAAKSQSAQYDFETAIEENKNKNKLKNEAVKIRRKKAKLENNSKEKESQETNTLDDQGSEIASLMG</sequence>
<dbReference type="InterPro" id="IPR003604">
    <property type="entry name" value="Matrin/U1-like-C_Znf_C2H2"/>
</dbReference>
<dbReference type="InterPro" id="IPR040107">
    <property type="entry name" value="Snu23"/>
</dbReference>
<feature type="region of interest" description="Disordered" evidence="5">
    <location>
        <begin position="179"/>
        <end position="209"/>
    </location>
</feature>
<dbReference type="GO" id="GO:0008270">
    <property type="term" value="F:zinc ion binding"/>
    <property type="evidence" value="ECO:0007669"/>
    <property type="project" value="UniProtKB-KW"/>
</dbReference>
<organism evidence="7 8">
    <name type="scientific">Smittium megazygosporum</name>
    <dbReference type="NCBI Taxonomy" id="133381"/>
    <lineage>
        <taxon>Eukaryota</taxon>
        <taxon>Fungi</taxon>
        <taxon>Fungi incertae sedis</taxon>
        <taxon>Zoopagomycota</taxon>
        <taxon>Kickxellomycotina</taxon>
        <taxon>Harpellomycetes</taxon>
        <taxon>Harpellales</taxon>
        <taxon>Legeriomycetaceae</taxon>
        <taxon>Smittium</taxon>
    </lineage>
</organism>
<keyword evidence="4" id="KW-0539">Nucleus</keyword>
<accession>A0A2T9ZGC1</accession>
<protein>
    <recommendedName>
        <fullName evidence="6">U1-type domain-containing protein</fullName>
    </recommendedName>
</protein>
<dbReference type="InterPro" id="IPR036236">
    <property type="entry name" value="Znf_C2H2_sf"/>
</dbReference>
<evidence type="ECO:0000313" key="7">
    <source>
        <dbReference type="EMBL" id="PVV03609.1"/>
    </source>
</evidence>
<dbReference type="Gene3D" id="3.30.160.60">
    <property type="entry name" value="Classic Zinc Finger"/>
    <property type="match status" value="1"/>
</dbReference>
<keyword evidence="1" id="KW-0479">Metal-binding</keyword>
<evidence type="ECO:0000256" key="4">
    <source>
        <dbReference type="ARBA" id="ARBA00023242"/>
    </source>
</evidence>
<feature type="compositionally biased region" description="Basic and acidic residues" evidence="5">
    <location>
        <begin position="181"/>
        <end position="192"/>
    </location>
</feature>
<dbReference type="Proteomes" id="UP000245609">
    <property type="component" value="Unassembled WGS sequence"/>
</dbReference>
<dbReference type="GO" id="GO:0003676">
    <property type="term" value="F:nucleic acid binding"/>
    <property type="evidence" value="ECO:0007669"/>
    <property type="project" value="InterPro"/>
</dbReference>
<evidence type="ECO:0000259" key="6">
    <source>
        <dbReference type="SMART" id="SM00451"/>
    </source>
</evidence>
<proteinExistence type="predicted"/>
<feature type="compositionally biased region" description="Basic and acidic residues" evidence="5">
    <location>
        <begin position="15"/>
        <end position="24"/>
    </location>
</feature>
<gene>
    <name evidence="7" type="ORF">BB560_001910</name>
</gene>
<evidence type="ECO:0000313" key="8">
    <source>
        <dbReference type="Proteomes" id="UP000245609"/>
    </source>
</evidence>
<dbReference type="InterPro" id="IPR013087">
    <property type="entry name" value="Znf_C2H2_type"/>
</dbReference>
<keyword evidence="2" id="KW-0863">Zinc-finger</keyword>
<dbReference type="STRING" id="133381.A0A2T9ZGC1"/>
<feature type="region of interest" description="Disordered" evidence="5">
    <location>
        <begin position="36"/>
        <end position="59"/>
    </location>
</feature>
<dbReference type="PANTHER" id="PTHR45986:SF1">
    <property type="entry name" value="ZINC FINGER MATRIN-TYPE PROTEIN 2"/>
    <property type="match status" value="1"/>
</dbReference>
<dbReference type="AlphaFoldDB" id="A0A2T9ZGC1"/>
<dbReference type="EMBL" id="MBFS01000212">
    <property type="protein sequence ID" value="PVV03609.1"/>
    <property type="molecule type" value="Genomic_DNA"/>
</dbReference>
<feature type="region of interest" description="Disordered" evidence="5">
    <location>
        <begin position="1"/>
        <end position="24"/>
    </location>
</feature>
<dbReference type="GO" id="GO:0046540">
    <property type="term" value="C:U4/U6 x U5 tri-snRNP complex"/>
    <property type="evidence" value="ECO:0007669"/>
    <property type="project" value="TreeGrafter"/>
</dbReference>
<evidence type="ECO:0000256" key="1">
    <source>
        <dbReference type="ARBA" id="ARBA00022723"/>
    </source>
</evidence>
<feature type="domain" description="U1-type" evidence="6">
    <location>
        <begin position="88"/>
        <end position="122"/>
    </location>
</feature>
<dbReference type="Pfam" id="PF12874">
    <property type="entry name" value="zf-met"/>
    <property type="match status" value="1"/>
</dbReference>
<dbReference type="SMART" id="SM00451">
    <property type="entry name" value="ZnF_U1"/>
    <property type="match status" value="1"/>
</dbReference>
<keyword evidence="3" id="KW-0862">Zinc</keyword>
<evidence type="ECO:0000256" key="3">
    <source>
        <dbReference type="ARBA" id="ARBA00022833"/>
    </source>
</evidence>
<keyword evidence="8" id="KW-1185">Reference proteome</keyword>
<dbReference type="GO" id="GO:0000398">
    <property type="term" value="P:mRNA splicing, via spliceosome"/>
    <property type="evidence" value="ECO:0007669"/>
    <property type="project" value="InterPro"/>
</dbReference>
<dbReference type="OrthoDB" id="30343at2759"/>
<dbReference type="PANTHER" id="PTHR45986">
    <property type="entry name" value="ZINC FINGER MATRIN-TYPE PROTEIN 2"/>
    <property type="match status" value="1"/>
</dbReference>
<name>A0A2T9ZGC1_9FUNG</name>
<evidence type="ECO:0000256" key="5">
    <source>
        <dbReference type="SAM" id="MobiDB-lite"/>
    </source>
</evidence>
<dbReference type="GO" id="GO:0005681">
    <property type="term" value="C:spliceosomal complex"/>
    <property type="evidence" value="ECO:0007669"/>
    <property type="project" value="InterPro"/>
</dbReference>
<comment type="caution">
    <text evidence="7">The sequence shown here is derived from an EMBL/GenBank/DDBJ whole genome shotgun (WGS) entry which is preliminary data.</text>
</comment>
<evidence type="ECO:0000256" key="2">
    <source>
        <dbReference type="ARBA" id="ARBA00022771"/>
    </source>
</evidence>